<feature type="transmembrane region" description="Helical" evidence="1">
    <location>
        <begin position="12"/>
        <end position="29"/>
    </location>
</feature>
<dbReference type="AlphaFoldDB" id="A0A2P5ET72"/>
<feature type="non-terminal residue" evidence="2">
    <location>
        <position position="1"/>
    </location>
</feature>
<proteinExistence type="predicted"/>
<name>A0A2P5ET72_TREOI</name>
<accession>A0A2P5ET72</accession>
<dbReference type="EMBL" id="JXTC01000102">
    <property type="protein sequence ID" value="PON88749.1"/>
    <property type="molecule type" value="Genomic_DNA"/>
</dbReference>
<gene>
    <name evidence="2" type="ORF">TorRG33x02_154550</name>
</gene>
<reference evidence="3" key="1">
    <citation type="submission" date="2016-06" db="EMBL/GenBank/DDBJ databases">
        <title>Parallel loss of symbiosis genes in relatives of nitrogen-fixing non-legume Parasponia.</title>
        <authorList>
            <person name="Van Velzen R."/>
            <person name="Holmer R."/>
            <person name="Bu F."/>
            <person name="Rutten L."/>
            <person name="Van Zeijl A."/>
            <person name="Liu W."/>
            <person name="Santuari L."/>
            <person name="Cao Q."/>
            <person name="Sharma T."/>
            <person name="Shen D."/>
            <person name="Roswanjaya Y."/>
            <person name="Wardhani T."/>
            <person name="Kalhor M.S."/>
            <person name="Jansen J."/>
            <person name="Van den Hoogen J."/>
            <person name="Gungor B."/>
            <person name="Hartog M."/>
            <person name="Hontelez J."/>
            <person name="Verver J."/>
            <person name="Yang W.-C."/>
            <person name="Schijlen E."/>
            <person name="Repin R."/>
            <person name="Schilthuizen M."/>
            <person name="Schranz E."/>
            <person name="Heidstra R."/>
            <person name="Miyata K."/>
            <person name="Fedorova E."/>
            <person name="Kohlen W."/>
            <person name="Bisseling T."/>
            <person name="Smit S."/>
            <person name="Geurts R."/>
        </authorList>
    </citation>
    <scope>NUCLEOTIDE SEQUENCE [LARGE SCALE GENOMIC DNA]</scope>
    <source>
        <strain evidence="3">cv. RG33-2</strain>
    </source>
</reference>
<evidence type="ECO:0000256" key="1">
    <source>
        <dbReference type="SAM" id="Phobius"/>
    </source>
</evidence>
<keyword evidence="1" id="KW-0472">Membrane</keyword>
<comment type="caution">
    <text evidence="2">The sequence shown here is derived from an EMBL/GenBank/DDBJ whole genome shotgun (WGS) entry which is preliminary data.</text>
</comment>
<dbReference type="Proteomes" id="UP000237000">
    <property type="component" value="Unassembled WGS sequence"/>
</dbReference>
<dbReference type="InParanoid" id="A0A2P5ET72"/>
<sequence length="247" mass="28407">RPKPYYKHKAVLVLDQIIIIFQFVFFFFFHKKEKRKKEKESSENEIEIANPLIHDVIMDGSTPSLTNISVIIIKETSMFHVTFIHLDLHILERLLLLLALLDLLRTRMRPHVVLLLHHIRIHIHNNIPPRRPKQLRPDQVTEIRINGGELDLLKGHSFPARDPILPVVVPVMHVPLHLVLRPRHVHVLPHHRLRHSIQIVLPPSAILENILHALPDLDAVVLLEIAGHGGHADADDHHPPVGEEAVE</sequence>
<keyword evidence="3" id="KW-1185">Reference proteome</keyword>
<evidence type="ECO:0000313" key="3">
    <source>
        <dbReference type="Proteomes" id="UP000237000"/>
    </source>
</evidence>
<protein>
    <submittedName>
        <fullName evidence="2">Uncharacterized protein</fullName>
    </submittedName>
</protein>
<organism evidence="2 3">
    <name type="scientific">Trema orientale</name>
    <name type="common">Charcoal tree</name>
    <name type="synonym">Celtis orientalis</name>
    <dbReference type="NCBI Taxonomy" id="63057"/>
    <lineage>
        <taxon>Eukaryota</taxon>
        <taxon>Viridiplantae</taxon>
        <taxon>Streptophyta</taxon>
        <taxon>Embryophyta</taxon>
        <taxon>Tracheophyta</taxon>
        <taxon>Spermatophyta</taxon>
        <taxon>Magnoliopsida</taxon>
        <taxon>eudicotyledons</taxon>
        <taxon>Gunneridae</taxon>
        <taxon>Pentapetalae</taxon>
        <taxon>rosids</taxon>
        <taxon>fabids</taxon>
        <taxon>Rosales</taxon>
        <taxon>Cannabaceae</taxon>
        <taxon>Trema</taxon>
    </lineage>
</organism>
<keyword evidence="1" id="KW-1133">Transmembrane helix</keyword>
<keyword evidence="1" id="KW-0812">Transmembrane</keyword>
<evidence type="ECO:0000313" key="2">
    <source>
        <dbReference type="EMBL" id="PON88749.1"/>
    </source>
</evidence>